<evidence type="ECO:0008006" key="4">
    <source>
        <dbReference type="Google" id="ProtNLM"/>
    </source>
</evidence>
<feature type="signal peptide" evidence="1">
    <location>
        <begin position="1"/>
        <end position="22"/>
    </location>
</feature>
<dbReference type="PROSITE" id="PS51257">
    <property type="entry name" value="PROKAR_LIPOPROTEIN"/>
    <property type="match status" value="1"/>
</dbReference>
<organism evidence="2 3">
    <name type="scientific">Lusitaniella coriacea LEGE 07157</name>
    <dbReference type="NCBI Taxonomy" id="945747"/>
    <lineage>
        <taxon>Bacteria</taxon>
        <taxon>Bacillati</taxon>
        <taxon>Cyanobacteriota</taxon>
        <taxon>Cyanophyceae</taxon>
        <taxon>Spirulinales</taxon>
        <taxon>Lusitaniellaceae</taxon>
        <taxon>Lusitaniella</taxon>
    </lineage>
</organism>
<feature type="chain" id="PRO_5035303537" description="Alpha/beta hydrolase" evidence="1">
    <location>
        <begin position="23"/>
        <end position="234"/>
    </location>
</feature>
<evidence type="ECO:0000313" key="2">
    <source>
        <dbReference type="EMBL" id="MBE9119194.1"/>
    </source>
</evidence>
<dbReference type="Proteomes" id="UP000654482">
    <property type="component" value="Unassembled WGS sequence"/>
</dbReference>
<dbReference type="AlphaFoldDB" id="A0A8J7J735"/>
<reference evidence="2" key="1">
    <citation type="submission" date="2020-10" db="EMBL/GenBank/DDBJ databases">
        <authorList>
            <person name="Castelo-Branco R."/>
            <person name="Eusebio N."/>
            <person name="Adriana R."/>
            <person name="Vieira A."/>
            <person name="Brugerolle De Fraissinette N."/>
            <person name="Rezende De Castro R."/>
            <person name="Schneider M.P."/>
            <person name="Vasconcelos V."/>
            <person name="Leao P.N."/>
        </authorList>
    </citation>
    <scope>NUCLEOTIDE SEQUENCE</scope>
    <source>
        <strain evidence="2">LEGE 07157</strain>
    </source>
</reference>
<gene>
    <name evidence="2" type="ORF">IQ249_25420</name>
</gene>
<dbReference type="RefSeq" id="WP_194032285.1">
    <property type="nucleotide sequence ID" value="NZ_JADEWZ010000097.1"/>
</dbReference>
<comment type="caution">
    <text evidence="2">The sequence shown here is derived from an EMBL/GenBank/DDBJ whole genome shotgun (WGS) entry which is preliminary data.</text>
</comment>
<sequence length="234" mass="25755">MKFIRPSLVLLALFLLSGCEEAIVTAKENVVSCPTGVKFGIFIVSPDETSVEVEGEITDRALNDFNCMMSRYPDIDLLNLVDVPGSDVSVSDDNLTDTALELGRAIFINDIDTHLVDGGSVSSGGTDLLASGRNISVGDDVEIGVHSWGGGWDGNGSATASDIAYFPDHKHPEHQKYLKYYPNVGFDREKGCQFYFFTIQSATTDEMHYMTEAEINLYFYNKDTPPQESIRECP</sequence>
<evidence type="ECO:0000313" key="3">
    <source>
        <dbReference type="Proteomes" id="UP000654482"/>
    </source>
</evidence>
<name>A0A8J7J735_9CYAN</name>
<dbReference type="EMBL" id="JADEWZ010000097">
    <property type="protein sequence ID" value="MBE9119194.1"/>
    <property type="molecule type" value="Genomic_DNA"/>
</dbReference>
<keyword evidence="1" id="KW-0732">Signal</keyword>
<evidence type="ECO:0000256" key="1">
    <source>
        <dbReference type="SAM" id="SignalP"/>
    </source>
</evidence>
<keyword evidence="3" id="KW-1185">Reference proteome</keyword>
<protein>
    <recommendedName>
        <fullName evidence="4">Alpha/beta hydrolase</fullName>
    </recommendedName>
</protein>
<accession>A0A8J7J735</accession>
<proteinExistence type="predicted"/>